<proteinExistence type="predicted"/>
<name>A0A1A8WSX1_PLAOA</name>
<dbReference type="Proteomes" id="UP000078560">
    <property type="component" value="Unassembled WGS sequence"/>
</dbReference>
<reference evidence="2" key="1">
    <citation type="submission" date="2016-05" db="EMBL/GenBank/DDBJ databases">
        <authorList>
            <person name="Naeem Raeece"/>
        </authorList>
    </citation>
    <scope>NUCLEOTIDE SEQUENCE [LARGE SCALE GENOMIC DNA]</scope>
</reference>
<organism evidence="1 2">
    <name type="scientific">Plasmodium ovale curtisi</name>
    <dbReference type="NCBI Taxonomy" id="864141"/>
    <lineage>
        <taxon>Eukaryota</taxon>
        <taxon>Sar</taxon>
        <taxon>Alveolata</taxon>
        <taxon>Apicomplexa</taxon>
        <taxon>Aconoidasida</taxon>
        <taxon>Haemosporida</taxon>
        <taxon>Plasmodiidae</taxon>
        <taxon>Plasmodium</taxon>
        <taxon>Plasmodium (Plasmodium)</taxon>
    </lineage>
</organism>
<gene>
    <name evidence="1" type="ORF">POVCU2_0092050</name>
</gene>
<protein>
    <submittedName>
        <fullName evidence="1">PIR Superfamily Protein</fullName>
    </submittedName>
</protein>
<dbReference type="AlphaFoldDB" id="A0A1A8WSX1"/>
<accession>A0A1A8WSX1</accession>
<sequence>MTKEINIKKLQPYEFNNALKDDNNLERWHSQLKKMYYHISSVEEYLKDLGAKLVTNYTEFFNNFTEMSTTNPCRYLNYWLDLEIKHRKLGKNTDTFYSQIDILIEGVWTNLQEKYYSCAKDKCYLDKEGLEMKKELHHFCGNRDITLMIKCKKKKIYFYEDNCGKYKNIEYICSENENPLRINDKCTLYNSHATFHYFGYGKTVTFLEHRIGSKKNCKKKIEVSDEEAASYYTGILGDHPPTSPTWMNISTFGLILVFFSDLG</sequence>
<evidence type="ECO:0000313" key="1">
    <source>
        <dbReference type="EMBL" id="SBS94952.1"/>
    </source>
</evidence>
<evidence type="ECO:0000313" key="2">
    <source>
        <dbReference type="Proteomes" id="UP000078560"/>
    </source>
</evidence>
<dbReference type="EMBL" id="FLQU01001922">
    <property type="protein sequence ID" value="SBS94952.1"/>
    <property type="molecule type" value="Genomic_DNA"/>
</dbReference>